<protein>
    <submittedName>
        <fullName evidence="1">Uncharacterized protein</fullName>
    </submittedName>
</protein>
<keyword evidence="2" id="KW-1185">Reference proteome</keyword>
<name>A0A165YHQ6_9AGAM</name>
<evidence type="ECO:0000313" key="2">
    <source>
        <dbReference type="Proteomes" id="UP000076532"/>
    </source>
</evidence>
<accession>A0A165YHQ6</accession>
<sequence length="117" mass="12615">MPLPTPPSAPPKPGLRPGLGLLNILSPAPAQAHYWAGLRPGFFGRAGPGFGPVAQPSTSLIGPLWTILNIDNSFRVFAIQSFLVFLRRLYTIMQDSSWAHKEPASLDPDLQSPTIAD</sequence>
<dbReference type="Proteomes" id="UP000076532">
    <property type="component" value="Unassembled WGS sequence"/>
</dbReference>
<reference evidence="1 2" key="1">
    <citation type="journal article" date="2016" name="Mol. Biol. Evol.">
        <title>Comparative Genomics of Early-Diverging Mushroom-Forming Fungi Provides Insights into the Origins of Lignocellulose Decay Capabilities.</title>
        <authorList>
            <person name="Nagy L.G."/>
            <person name="Riley R."/>
            <person name="Tritt A."/>
            <person name="Adam C."/>
            <person name="Daum C."/>
            <person name="Floudas D."/>
            <person name="Sun H."/>
            <person name="Yadav J.S."/>
            <person name="Pangilinan J."/>
            <person name="Larsson K.H."/>
            <person name="Matsuura K."/>
            <person name="Barry K."/>
            <person name="Labutti K."/>
            <person name="Kuo R."/>
            <person name="Ohm R.A."/>
            <person name="Bhattacharya S.S."/>
            <person name="Shirouzu T."/>
            <person name="Yoshinaga Y."/>
            <person name="Martin F.M."/>
            <person name="Grigoriev I.V."/>
            <person name="Hibbett D.S."/>
        </authorList>
    </citation>
    <scope>NUCLEOTIDE SEQUENCE [LARGE SCALE GENOMIC DNA]</scope>
    <source>
        <strain evidence="1 2">CBS 109695</strain>
    </source>
</reference>
<evidence type="ECO:0000313" key="1">
    <source>
        <dbReference type="EMBL" id="KZP09571.1"/>
    </source>
</evidence>
<gene>
    <name evidence="1" type="ORF">FIBSPDRAFT_992819</name>
</gene>
<dbReference type="AlphaFoldDB" id="A0A165YHQ6"/>
<dbReference type="EMBL" id="KV417697">
    <property type="protein sequence ID" value="KZP09571.1"/>
    <property type="molecule type" value="Genomic_DNA"/>
</dbReference>
<proteinExistence type="predicted"/>
<organism evidence="1 2">
    <name type="scientific">Athelia psychrophila</name>
    <dbReference type="NCBI Taxonomy" id="1759441"/>
    <lineage>
        <taxon>Eukaryota</taxon>
        <taxon>Fungi</taxon>
        <taxon>Dikarya</taxon>
        <taxon>Basidiomycota</taxon>
        <taxon>Agaricomycotina</taxon>
        <taxon>Agaricomycetes</taxon>
        <taxon>Agaricomycetidae</taxon>
        <taxon>Atheliales</taxon>
        <taxon>Atheliaceae</taxon>
        <taxon>Athelia</taxon>
    </lineage>
</organism>